<feature type="domain" description="GIY-YIG" evidence="2">
    <location>
        <begin position="18"/>
        <end position="95"/>
    </location>
</feature>
<dbReference type="InterPro" id="IPR050190">
    <property type="entry name" value="UPF0213_domain"/>
</dbReference>
<evidence type="ECO:0000256" key="1">
    <source>
        <dbReference type="ARBA" id="ARBA00007435"/>
    </source>
</evidence>
<dbReference type="SUPFAM" id="SSF82771">
    <property type="entry name" value="GIY-YIG endonuclease"/>
    <property type="match status" value="1"/>
</dbReference>
<keyword evidence="4" id="KW-1185">Reference proteome</keyword>
<protein>
    <submittedName>
        <fullName evidence="3">Excinuclease ABC, C subunit domain protein</fullName>
    </submittedName>
</protein>
<gene>
    <name evidence="3" type="ordered locus">Mmar10_0827</name>
</gene>
<dbReference type="InterPro" id="IPR035901">
    <property type="entry name" value="GIY-YIG_endonuc_sf"/>
</dbReference>
<dbReference type="PANTHER" id="PTHR34477:SF5">
    <property type="entry name" value="BSL5627 PROTEIN"/>
    <property type="match status" value="1"/>
</dbReference>
<sequence length="121" mass="14346">MSANKFCTTINCMEDREGTIAVYMMASRYDGPLYTGVTANLLWRVRQHKDGSASGFTRKYKCTSLVWWEPHGVIVEAIRREKRIKKWPRRWKVNLIEDRNPHWRDLWDELWAVPPNPGLKL</sequence>
<dbReference type="Pfam" id="PF01541">
    <property type="entry name" value="GIY-YIG"/>
    <property type="match status" value="1"/>
</dbReference>
<dbReference type="PROSITE" id="PS50164">
    <property type="entry name" value="GIY_YIG"/>
    <property type="match status" value="1"/>
</dbReference>
<evidence type="ECO:0000313" key="3">
    <source>
        <dbReference type="EMBL" id="ABI65120.1"/>
    </source>
</evidence>
<accession>Q0ARG7</accession>
<reference evidence="3 4" key="1">
    <citation type="submission" date="2006-08" db="EMBL/GenBank/DDBJ databases">
        <title>Complete sequence of Maricaulis maris MCS10.</title>
        <authorList>
            <consortium name="US DOE Joint Genome Institute"/>
            <person name="Copeland A."/>
            <person name="Lucas S."/>
            <person name="Lapidus A."/>
            <person name="Barry K."/>
            <person name="Detter J.C."/>
            <person name="Glavina del Rio T."/>
            <person name="Hammon N."/>
            <person name="Israni S."/>
            <person name="Dalin E."/>
            <person name="Tice H."/>
            <person name="Pitluck S."/>
            <person name="Saunders E."/>
            <person name="Brettin T."/>
            <person name="Bruce D."/>
            <person name="Han C."/>
            <person name="Tapia R."/>
            <person name="Gilna P."/>
            <person name="Schmutz J."/>
            <person name="Larimer F."/>
            <person name="Land M."/>
            <person name="Hauser L."/>
            <person name="Kyrpides N."/>
            <person name="Mikhailova N."/>
            <person name="Viollier P."/>
            <person name="Stephens C."/>
            <person name="Richardson P."/>
        </authorList>
    </citation>
    <scope>NUCLEOTIDE SEQUENCE [LARGE SCALE GENOMIC DNA]</scope>
    <source>
        <strain evidence="3 4">MCS10</strain>
    </source>
</reference>
<dbReference type="EMBL" id="CP000449">
    <property type="protein sequence ID" value="ABI65120.1"/>
    <property type="molecule type" value="Genomic_DNA"/>
</dbReference>
<dbReference type="InterPro" id="IPR000305">
    <property type="entry name" value="GIY-YIG_endonuc"/>
</dbReference>
<dbReference type="Proteomes" id="UP000001964">
    <property type="component" value="Chromosome"/>
</dbReference>
<organism evidence="3 4">
    <name type="scientific">Maricaulis maris (strain MCS10)</name>
    <name type="common">Caulobacter maris</name>
    <dbReference type="NCBI Taxonomy" id="394221"/>
    <lineage>
        <taxon>Bacteria</taxon>
        <taxon>Pseudomonadati</taxon>
        <taxon>Pseudomonadota</taxon>
        <taxon>Alphaproteobacteria</taxon>
        <taxon>Maricaulales</taxon>
        <taxon>Maricaulaceae</taxon>
        <taxon>Maricaulis</taxon>
    </lineage>
</organism>
<name>Q0ARG7_MARMM</name>
<dbReference type="eggNOG" id="COG2827">
    <property type="taxonomic scope" value="Bacteria"/>
</dbReference>
<dbReference type="STRING" id="394221.Mmar10_0827"/>
<dbReference type="PANTHER" id="PTHR34477">
    <property type="entry name" value="UPF0213 PROTEIN YHBQ"/>
    <property type="match status" value="1"/>
</dbReference>
<proteinExistence type="inferred from homology"/>
<dbReference type="Gene3D" id="3.40.1440.10">
    <property type="entry name" value="GIY-YIG endonuclease"/>
    <property type="match status" value="1"/>
</dbReference>
<dbReference type="KEGG" id="mmr:Mmar10_0827"/>
<comment type="similarity">
    <text evidence="1">Belongs to the UPF0213 family.</text>
</comment>
<dbReference type="HOGENOM" id="CLU_135650_3_0_5"/>
<dbReference type="AlphaFoldDB" id="Q0ARG7"/>
<dbReference type="CDD" id="cd10448">
    <property type="entry name" value="GIY-YIG_unchar_3"/>
    <property type="match status" value="1"/>
</dbReference>
<evidence type="ECO:0000259" key="2">
    <source>
        <dbReference type="PROSITE" id="PS50164"/>
    </source>
</evidence>
<evidence type="ECO:0000313" key="4">
    <source>
        <dbReference type="Proteomes" id="UP000001964"/>
    </source>
</evidence>